<accession>A0A1G7HDZ9</accession>
<proteinExistence type="predicted"/>
<dbReference type="RefSeq" id="WP_093007464.1">
    <property type="nucleotide sequence ID" value="NZ_FNBC01000019.1"/>
</dbReference>
<dbReference type="OrthoDB" id="9783299at2"/>
<protein>
    <recommendedName>
        <fullName evidence="1">DUF4397 domain-containing protein</fullName>
    </recommendedName>
</protein>
<dbReference type="STRING" id="482827.SAMN04488243_1192"/>
<keyword evidence="3" id="KW-1185">Reference proteome</keyword>
<dbReference type="AlphaFoldDB" id="A0A1G7HDZ9"/>
<name>A0A1G7HDZ9_9DEIN</name>
<sequence length="221" mass="22864">MKRGFFAMVLTGLVGLALGQGAMVRVAHLSPDAPAVDVLVNGQRAITGLAFKEVTPYLPLPAAKVRVQVVPAGQDAPVVMDAELDLKEGVYYTVAATGFLAQIRPQVYTDLLAGFFPRAGYARIRVVHASPDAPAVDVAVKGGPVLLAGLPFPQASPYLSVAAGTYDLEVRAAGTDTVALSLPGVELEPGKVYTVFAVGSLKEGTLTVVPVVDATVLGGNR</sequence>
<evidence type="ECO:0000313" key="2">
    <source>
        <dbReference type="EMBL" id="SDE98534.1"/>
    </source>
</evidence>
<organism evidence="2 3">
    <name type="scientific">Thermus arciformis</name>
    <dbReference type="NCBI Taxonomy" id="482827"/>
    <lineage>
        <taxon>Bacteria</taxon>
        <taxon>Thermotogati</taxon>
        <taxon>Deinococcota</taxon>
        <taxon>Deinococci</taxon>
        <taxon>Thermales</taxon>
        <taxon>Thermaceae</taxon>
        <taxon>Thermus</taxon>
    </lineage>
</organism>
<dbReference type="Pfam" id="PF14344">
    <property type="entry name" value="DUF4397"/>
    <property type="match status" value="1"/>
</dbReference>
<gene>
    <name evidence="2" type="ORF">SAMN04488243_1192</name>
</gene>
<dbReference type="Proteomes" id="UP000199446">
    <property type="component" value="Unassembled WGS sequence"/>
</dbReference>
<evidence type="ECO:0000259" key="1">
    <source>
        <dbReference type="Pfam" id="PF14344"/>
    </source>
</evidence>
<reference evidence="3" key="1">
    <citation type="submission" date="2016-10" db="EMBL/GenBank/DDBJ databases">
        <authorList>
            <person name="Varghese N."/>
            <person name="Submissions S."/>
        </authorList>
    </citation>
    <scope>NUCLEOTIDE SEQUENCE [LARGE SCALE GENOMIC DNA]</scope>
    <source>
        <strain evidence="3">CGMCC 1.6992</strain>
    </source>
</reference>
<feature type="domain" description="DUF4397" evidence="1">
    <location>
        <begin position="22"/>
        <end position="139"/>
    </location>
</feature>
<dbReference type="EMBL" id="FNBC01000019">
    <property type="protein sequence ID" value="SDE98534.1"/>
    <property type="molecule type" value="Genomic_DNA"/>
</dbReference>
<dbReference type="InterPro" id="IPR025510">
    <property type="entry name" value="DUF4397"/>
</dbReference>
<evidence type="ECO:0000313" key="3">
    <source>
        <dbReference type="Proteomes" id="UP000199446"/>
    </source>
</evidence>